<dbReference type="SUPFAM" id="SSF50475">
    <property type="entry name" value="FMN-binding split barrel"/>
    <property type="match status" value="1"/>
</dbReference>
<dbReference type="Proteomes" id="UP001500683">
    <property type="component" value="Unassembled WGS sequence"/>
</dbReference>
<organism evidence="3 4">
    <name type="scientific">Actinomadura miaoliensis</name>
    <dbReference type="NCBI Taxonomy" id="430685"/>
    <lineage>
        <taxon>Bacteria</taxon>
        <taxon>Bacillati</taxon>
        <taxon>Actinomycetota</taxon>
        <taxon>Actinomycetes</taxon>
        <taxon>Streptosporangiales</taxon>
        <taxon>Thermomonosporaceae</taxon>
        <taxon>Actinomadura</taxon>
    </lineage>
</organism>
<feature type="domain" description="Pyridoxamine 5'-phosphate oxidase N-terminal" evidence="2">
    <location>
        <begin position="7"/>
        <end position="102"/>
    </location>
</feature>
<dbReference type="InterPro" id="IPR052019">
    <property type="entry name" value="F420H2_bilvrd_red/Heme_oxyg"/>
</dbReference>
<dbReference type="EMBL" id="BAAAZG010000038">
    <property type="protein sequence ID" value="GAA4084860.1"/>
    <property type="molecule type" value="Genomic_DNA"/>
</dbReference>
<evidence type="ECO:0000313" key="4">
    <source>
        <dbReference type="Proteomes" id="UP001500683"/>
    </source>
</evidence>
<keyword evidence="1" id="KW-0560">Oxidoreductase</keyword>
<name>A0ABP7WAL6_9ACTN</name>
<dbReference type="Pfam" id="PF01243">
    <property type="entry name" value="PNPOx_N"/>
    <property type="match status" value="1"/>
</dbReference>
<dbReference type="InterPro" id="IPR011576">
    <property type="entry name" value="Pyridox_Oxase_N"/>
</dbReference>
<evidence type="ECO:0000256" key="1">
    <source>
        <dbReference type="ARBA" id="ARBA00023002"/>
    </source>
</evidence>
<evidence type="ECO:0000313" key="3">
    <source>
        <dbReference type="EMBL" id="GAA4084860.1"/>
    </source>
</evidence>
<protein>
    <submittedName>
        <fullName evidence="3">PPOX class F420-dependent oxidoreductase</fullName>
    </submittedName>
</protein>
<dbReference type="PANTHER" id="PTHR35176">
    <property type="entry name" value="HEME OXYGENASE HI_0854-RELATED"/>
    <property type="match status" value="1"/>
</dbReference>
<evidence type="ECO:0000259" key="2">
    <source>
        <dbReference type="Pfam" id="PF01243"/>
    </source>
</evidence>
<dbReference type="InterPro" id="IPR012349">
    <property type="entry name" value="Split_barrel_FMN-bd"/>
</dbReference>
<proteinExistence type="predicted"/>
<dbReference type="Gene3D" id="2.30.110.10">
    <property type="entry name" value="Electron Transport, Fmn-binding Protein, Chain A"/>
    <property type="match status" value="1"/>
</dbReference>
<comment type="caution">
    <text evidence="3">The sequence shown here is derived from an EMBL/GenBank/DDBJ whole genome shotgun (WGS) entry which is preliminary data.</text>
</comment>
<dbReference type="PANTHER" id="PTHR35176:SF6">
    <property type="entry name" value="HEME OXYGENASE HI_0854-RELATED"/>
    <property type="match status" value="1"/>
</dbReference>
<gene>
    <name evidence="3" type="ORF">GCM10022214_50990</name>
</gene>
<keyword evidence="4" id="KW-1185">Reference proteome</keyword>
<dbReference type="RefSeq" id="WP_344952358.1">
    <property type="nucleotide sequence ID" value="NZ_BAAAZG010000038.1"/>
</dbReference>
<dbReference type="NCBIfam" id="TIGR04023">
    <property type="entry name" value="PPOX_MSMEG_5819"/>
    <property type="match status" value="1"/>
</dbReference>
<accession>A0ABP7WAL6</accession>
<dbReference type="InterPro" id="IPR024031">
    <property type="entry name" value="MSMEG_5819/OxyR"/>
</dbReference>
<sequence length="149" mass="16636">MSLTEIEREYLSTQRLGRLATVGPKGDPQNNPVGFAYNEETGTIDIYGRNLANTRKFRNVRRNDQVSLVIDDLVSTDPWAVRGIEIRGRAEALTEQAVPGSYLSPEIIRIHPRIVFSWGIDPSAEGMTKRVVTMTTAQPQHDDALDEAL</sequence>
<reference evidence="4" key="1">
    <citation type="journal article" date="2019" name="Int. J. Syst. Evol. Microbiol.">
        <title>The Global Catalogue of Microorganisms (GCM) 10K type strain sequencing project: providing services to taxonomists for standard genome sequencing and annotation.</title>
        <authorList>
            <consortium name="The Broad Institute Genomics Platform"/>
            <consortium name="The Broad Institute Genome Sequencing Center for Infectious Disease"/>
            <person name="Wu L."/>
            <person name="Ma J."/>
        </authorList>
    </citation>
    <scope>NUCLEOTIDE SEQUENCE [LARGE SCALE GENOMIC DNA]</scope>
    <source>
        <strain evidence="4">JCM 16702</strain>
    </source>
</reference>